<dbReference type="InterPro" id="IPR014743">
    <property type="entry name" value="Cl-channel_core"/>
</dbReference>
<proteinExistence type="predicted"/>
<accession>A0A0U5B8R5</accession>
<dbReference type="EMBL" id="AP017312">
    <property type="protein sequence ID" value="BAU26599.1"/>
    <property type="molecule type" value="Genomic_DNA"/>
</dbReference>
<dbReference type="AlphaFoldDB" id="A0A0U5B8R5"/>
<name>A0A0U5B8R5_9BACL</name>
<gene>
    <name evidence="1" type="ORF">CB4_00726</name>
</gene>
<sequence>MIVNYMIALIMPLVLAAVLSRVIRNVWVSIIATFGIMMVGFDGAYQPLPVILIGAAAGLIGMYIGYLWLKKNNLTE</sequence>
<dbReference type="SUPFAM" id="SSF81340">
    <property type="entry name" value="Clc chloride channel"/>
    <property type="match status" value="1"/>
</dbReference>
<dbReference type="OrthoDB" id="2679745at2"/>
<protein>
    <submittedName>
        <fullName evidence="1">Uncharacterized protein</fullName>
    </submittedName>
</protein>
<organism evidence="1 2">
    <name type="scientific">Aneurinibacillus soli</name>
    <dbReference type="NCBI Taxonomy" id="1500254"/>
    <lineage>
        <taxon>Bacteria</taxon>
        <taxon>Bacillati</taxon>
        <taxon>Bacillota</taxon>
        <taxon>Bacilli</taxon>
        <taxon>Bacillales</taxon>
        <taxon>Paenibacillaceae</taxon>
        <taxon>Aneurinibacillus group</taxon>
        <taxon>Aneurinibacillus</taxon>
    </lineage>
</organism>
<keyword evidence="2" id="KW-1185">Reference proteome</keyword>
<evidence type="ECO:0000313" key="2">
    <source>
        <dbReference type="Proteomes" id="UP000217696"/>
    </source>
</evidence>
<reference evidence="1 2" key="1">
    <citation type="submission" date="2015-12" db="EMBL/GenBank/DDBJ databases">
        <title>Genome sequence of Aneurinibacillus soli.</title>
        <authorList>
            <person name="Lee J.S."/>
            <person name="Lee K.C."/>
            <person name="Kim K.K."/>
            <person name="Lee B.W."/>
        </authorList>
    </citation>
    <scope>NUCLEOTIDE SEQUENCE [LARGE SCALE GENOMIC DNA]</scope>
    <source>
        <strain evidence="1 2">CB4</strain>
    </source>
</reference>
<dbReference type="RefSeq" id="WP_096463632.1">
    <property type="nucleotide sequence ID" value="NZ_AP017312.1"/>
</dbReference>
<dbReference type="Proteomes" id="UP000217696">
    <property type="component" value="Chromosome"/>
</dbReference>
<dbReference type="KEGG" id="asoc:CB4_00726"/>
<evidence type="ECO:0000313" key="1">
    <source>
        <dbReference type="EMBL" id="BAU26599.1"/>
    </source>
</evidence>